<gene>
    <name evidence="2" type="ORF">THAOC_08103</name>
</gene>
<dbReference type="OrthoDB" id="426136at2759"/>
<keyword evidence="3" id="KW-1185">Reference proteome</keyword>
<dbReference type="Proteomes" id="UP000266841">
    <property type="component" value="Unassembled WGS sequence"/>
</dbReference>
<evidence type="ECO:0000313" key="2">
    <source>
        <dbReference type="EMBL" id="EJK70526.1"/>
    </source>
</evidence>
<protein>
    <submittedName>
        <fullName evidence="2">Uncharacterized protein</fullName>
    </submittedName>
</protein>
<reference evidence="2 3" key="1">
    <citation type="journal article" date="2012" name="Genome Biol.">
        <title>Genome and low-iron response of an oceanic diatom adapted to chronic iron limitation.</title>
        <authorList>
            <person name="Lommer M."/>
            <person name="Specht M."/>
            <person name="Roy A.S."/>
            <person name="Kraemer L."/>
            <person name="Andreson R."/>
            <person name="Gutowska M.A."/>
            <person name="Wolf J."/>
            <person name="Bergner S.V."/>
            <person name="Schilhabel M.B."/>
            <person name="Klostermeier U.C."/>
            <person name="Beiko R.G."/>
            <person name="Rosenstiel P."/>
            <person name="Hippler M."/>
            <person name="Laroche J."/>
        </authorList>
    </citation>
    <scope>NUCLEOTIDE SEQUENCE [LARGE SCALE GENOMIC DNA]</scope>
    <source>
        <strain evidence="2 3">CCMP1005</strain>
    </source>
</reference>
<evidence type="ECO:0000313" key="3">
    <source>
        <dbReference type="Proteomes" id="UP000266841"/>
    </source>
</evidence>
<accession>K0TAQ9</accession>
<sequence length="490" mass="55379">MRSPTSSFGLLIVSATGLQYAHFNPNRTRTRTAATQLSYANNDGEGSVNKLFVEPPRPPSRRIPMRAVQHVQMDPAAEAKRAGFVVRDTVSDTTEGRRQRRRTRTEERKDQIRRKIYCGIHEHDGMDELENIPKYTEKVERPRRNGALSVRRREPEFQVRNQVDGGGKRIGSRVRFKASREASRLISSRRLVATIDEYMRQEVKDYSLLSFHDEEQSGISKQRRWFVRRLTEEEAHGYLSGSPALSHVANNVENLFRLAVPLEPLIGWDLTPVIDLEVTPPDIIARQDVGRGEMSGDEADDATARWRFRRSKHTESPPVVRIRSLSVSLLSTQEEVKKAMMVGNHSQPTRRDRKIQREAIGMVGKVEELLQPHISFEAELSWIEDVAPGSTSNVQNNISTSEVMCKSSACTSLTIPKIPSDILRAAVPSSFLVKRLGSTLTSKALAICLPRFLRQLEKDYARWSGMELDETAVQSAKGGILLGKLNKFNE</sequence>
<feature type="region of interest" description="Disordered" evidence="1">
    <location>
        <begin position="87"/>
        <end position="109"/>
    </location>
</feature>
<dbReference type="PANTHER" id="PTHR34131">
    <property type="entry name" value="(RAP ANNOTATION RELEASE2) GALACTOSE-BINDING LIKE DOMAIN CONTAINING PROTEIN"/>
    <property type="match status" value="1"/>
</dbReference>
<dbReference type="EMBL" id="AGNL01008411">
    <property type="protein sequence ID" value="EJK70526.1"/>
    <property type="molecule type" value="Genomic_DNA"/>
</dbReference>
<dbReference type="AlphaFoldDB" id="K0TAQ9"/>
<dbReference type="eggNOG" id="ENOG502TN93">
    <property type="taxonomic scope" value="Eukaryota"/>
</dbReference>
<name>K0TAQ9_THAOC</name>
<proteinExistence type="predicted"/>
<dbReference type="PANTHER" id="PTHR34131:SF3">
    <property type="entry name" value="(RAP ANNOTATION RELEASE2) GALACTOSE-BINDING LIKE DOMAIN CONTAINING PROTEIN"/>
    <property type="match status" value="1"/>
</dbReference>
<organism evidence="2 3">
    <name type="scientific">Thalassiosira oceanica</name>
    <name type="common">Marine diatom</name>
    <dbReference type="NCBI Taxonomy" id="159749"/>
    <lineage>
        <taxon>Eukaryota</taxon>
        <taxon>Sar</taxon>
        <taxon>Stramenopiles</taxon>
        <taxon>Ochrophyta</taxon>
        <taxon>Bacillariophyta</taxon>
        <taxon>Coscinodiscophyceae</taxon>
        <taxon>Thalassiosirophycidae</taxon>
        <taxon>Thalassiosirales</taxon>
        <taxon>Thalassiosiraceae</taxon>
        <taxon>Thalassiosira</taxon>
    </lineage>
</organism>
<evidence type="ECO:0000256" key="1">
    <source>
        <dbReference type="SAM" id="MobiDB-lite"/>
    </source>
</evidence>
<comment type="caution">
    <text evidence="2">The sequence shown here is derived from an EMBL/GenBank/DDBJ whole genome shotgun (WGS) entry which is preliminary data.</text>
</comment>